<dbReference type="AlphaFoldDB" id="A0A392VYW1"/>
<evidence type="ECO:0000313" key="1">
    <source>
        <dbReference type="EMBL" id="MCI92643.1"/>
    </source>
</evidence>
<evidence type="ECO:0000313" key="2">
    <source>
        <dbReference type="Proteomes" id="UP000265520"/>
    </source>
</evidence>
<sequence>MGGSCVPAGAPTQCKCEA</sequence>
<keyword evidence="2" id="KW-1185">Reference proteome</keyword>
<reference evidence="1 2" key="1">
    <citation type="journal article" date="2018" name="Front. Plant Sci.">
        <title>Red Clover (Trifolium pratense) and Zigzag Clover (T. medium) - A Picture of Genomic Similarities and Differences.</title>
        <authorList>
            <person name="Dluhosova J."/>
            <person name="Istvanek J."/>
            <person name="Nedelnik J."/>
            <person name="Repkova J."/>
        </authorList>
    </citation>
    <scope>NUCLEOTIDE SEQUENCE [LARGE SCALE GENOMIC DNA]</scope>
    <source>
        <strain evidence="2">cv. 10/8</strain>
        <tissue evidence="1">Leaf</tissue>
    </source>
</reference>
<organism evidence="1 2">
    <name type="scientific">Trifolium medium</name>
    <dbReference type="NCBI Taxonomy" id="97028"/>
    <lineage>
        <taxon>Eukaryota</taxon>
        <taxon>Viridiplantae</taxon>
        <taxon>Streptophyta</taxon>
        <taxon>Embryophyta</taxon>
        <taxon>Tracheophyta</taxon>
        <taxon>Spermatophyta</taxon>
        <taxon>Magnoliopsida</taxon>
        <taxon>eudicotyledons</taxon>
        <taxon>Gunneridae</taxon>
        <taxon>Pentapetalae</taxon>
        <taxon>rosids</taxon>
        <taxon>fabids</taxon>
        <taxon>Fabales</taxon>
        <taxon>Fabaceae</taxon>
        <taxon>Papilionoideae</taxon>
        <taxon>50 kb inversion clade</taxon>
        <taxon>NPAAA clade</taxon>
        <taxon>Hologalegina</taxon>
        <taxon>IRL clade</taxon>
        <taxon>Trifolieae</taxon>
        <taxon>Trifolium</taxon>
    </lineage>
</organism>
<dbReference type="EMBL" id="LXQA011306486">
    <property type="protein sequence ID" value="MCI92643.1"/>
    <property type="molecule type" value="Genomic_DNA"/>
</dbReference>
<feature type="non-terminal residue" evidence="1">
    <location>
        <position position="18"/>
    </location>
</feature>
<proteinExistence type="predicted"/>
<name>A0A392VYW1_9FABA</name>
<protein>
    <submittedName>
        <fullName evidence="1">Uncharacterized protein</fullName>
    </submittedName>
</protein>
<comment type="caution">
    <text evidence="1">The sequence shown here is derived from an EMBL/GenBank/DDBJ whole genome shotgun (WGS) entry which is preliminary data.</text>
</comment>
<accession>A0A392VYW1</accession>
<dbReference type="Proteomes" id="UP000265520">
    <property type="component" value="Unassembled WGS sequence"/>
</dbReference>